<evidence type="ECO:0000256" key="6">
    <source>
        <dbReference type="ARBA" id="ARBA00023136"/>
    </source>
</evidence>
<dbReference type="EMBL" id="JACCFM010000001">
    <property type="protein sequence ID" value="NYJ21582.1"/>
    <property type="molecule type" value="Genomic_DNA"/>
</dbReference>
<keyword evidence="2" id="KW-1003">Cell membrane</keyword>
<feature type="transmembrane region" description="Helical" evidence="8">
    <location>
        <begin position="400"/>
        <end position="420"/>
    </location>
</feature>
<evidence type="ECO:0000256" key="5">
    <source>
        <dbReference type="ARBA" id="ARBA00022989"/>
    </source>
</evidence>
<keyword evidence="6 8" id="KW-0472">Membrane</keyword>
<evidence type="ECO:0000256" key="1">
    <source>
        <dbReference type="ARBA" id="ARBA00004651"/>
    </source>
</evidence>
<sequence length="643" mass="68882">MTQLDSPAPSFSGTPVGVSAEAPLRTASSRLAGLDGLRALAVTGVLLYHFFPNALPGGFIGVDVFFVISGFLITGLLVSERARSGRISLPQFWRRRLRRLVPPLIPVLLVCSSAAWLIGGDLLVTLGRQLVGALTFSYNWVSIASSSSYFSADEPELFRNLWSLAVEEQFYLVWPLLLVALLLIRRPRIRLTLVLLLAAASAVWMGILFEPGTDPTRVYFGSDTHSFGLAIGAALALILQRPADPTAELPRLRPWLGLGAVIALVGLSIWMPSESAFTYRGGLAIVALLTALVIWASVRPGRFGTRLDSAPLRYLGTRSYSIYLWHWPILVLLQLVWPTHGATEDLARVILVGVLAAVVTLLAAEGSYRWVEQPVRRFGFRGALRQLAARRHLSRVDRQIVIGSLLVAVLFCAGTGAALLTAPSLTSAQAAIARGEAAMKAAAASAAEAAQRADSVTIPLRAHDATVLPAGERMTAVGDSVMLASAPELQAAFPGIVIDAAVSRGMGAAPDIIDSLKQADQLRPIVVVGLGTNGPIDSDDLERIQSTIGPTRQLIVINAFAERHWTQGVNQTLADFSAHSPRIELADWSTAIAPHTDVLADDNIHPGPTGGRIYADCIAEALQRLENLPPAQQPGPNRLLLLP</sequence>
<comment type="subcellular location">
    <subcellularLocation>
        <location evidence="1">Cell membrane</location>
        <topology evidence="1">Multi-pass membrane protein</topology>
    </subcellularLocation>
</comment>
<dbReference type="InterPro" id="IPR050879">
    <property type="entry name" value="Acyltransferase_3"/>
</dbReference>
<protein>
    <submittedName>
        <fullName evidence="10">Peptidoglycan/LPS O-acetylase OafA/YrhL</fullName>
    </submittedName>
</protein>
<keyword evidence="3" id="KW-0808">Transferase</keyword>
<comment type="caution">
    <text evidence="10">The sequence shown here is derived from an EMBL/GenBank/DDBJ whole genome shotgun (WGS) entry which is preliminary data.</text>
</comment>
<dbReference type="PANTHER" id="PTHR23028">
    <property type="entry name" value="ACETYLTRANSFERASE"/>
    <property type="match status" value="1"/>
</dbReference>
<feature type="transmembrane region" description="Helical" evidence="8">
    <location>
        <begin position="349"/>
        <end position="371"/>
    </location>
</feature>
<feature type="transmembrane region" description="Helical" evidence="8">
    <location>
        <begin position="57"/>
        <end position="79"/>
    </location>
</feature>
<feature type="domain" description="Acyltransferase 3" evidence="9">
    <location>
        <begin position="32"/>
        <end position="362"/>
    </location>
</feature>
<keyword evidence="5 8" id="KW-1133">Transmembrane helix</keyword>
<keyword evidence="11" id="KW-1185">Reference proteome</keyword>
<dbReference type="Gene3D" id="3.40.50.1110">
    <property type="entry name" value="SGNH hydrolase"/>
    <property type="match status" value="1"/>
</dbReference>
<dbReference type="Pfam" id="PF01757">
    <property type="entry name" value="Acyl_transf_3"/>
    <property type="match status" value="1"/>
</dbReference>
<evidence type="ECO:0000256" key="7">
    <source>
        <dbReference type="ARBA" id="ARBA00023315"/>
    </source>
</evidence>
<dbReference type="InterPro" id="IPR002656">
    <property type="entry name" value="Acyl_transf_3_dom"/>
</dbReference>
<dbReference type="GO" id="GO:0009103">
    <property type="term" value="P:lipopolysaccharide biosynthetic process"/>
    <property type="evidence" value="ECO:0007669"/>
    <property type="project" value="TreeGrafter"/>
</dbReference>
<proteinExistence type="predicted"/>
<dbReference type="GO" id="GO:0016747">
    <property type="term" value="F:acyltransferase activity, transferring groups other than amino-acyl groups"/>
    <property type="evidence" value="ECO:0007669"/>
    <property type="project" value="InterPro"/>
</dbReference>
<dbReference type="SUPFAM" id="SSF52266">
    <property type="entry name" value="SGNH hydrolase"/>
    <property type="match status" value="1"/>
</dbReference>
<name>A0A7Z0EH52_9MICO</name>
<evidence type="ECO:0000256" key="4">
    <source>
        <dbReference type="ARBA" id="ARBA00022692"/>
    </source>
</evidence>
<organism evidence="10 11">
    <name type="scientific">Glaciibacter psychrotolerans</name>
    <dbReference type="NCBI Taxonomy" id="670054"/>
    <lineage>
        <taxon>Bacteria</taxon>
        <taxon>Bacillati</taxon>
        <taxon>Actinomycetota</taxon>
        <taxon>Actinomycetes</taxon>
        <taxon>Micrococcales</taxon>
        <taxon>Microbacteriaceae</taxon>
        <taxon>Glaciibacter</taxon>
    </lineage>
</organism>
<evidence type="ECO:0000313" key="11">
    <source>
        <dbReference type="Proteomes" id="UP000537260"/>
    </source>
</evidence>
<feature type="transmembrane region" description="Helical" evidence="8">
    <location>
        <begin position="161"/>
        <end position="184"/>
    </location>
</feature>
<dbReference type="CDD" id="cd01840">
    <property type="entry name" value="SGNH_hydrolase_yrhL_like"/>
    <property type="match status" value="1"/>
</dbReference>
<evidence type="ECO:0000256" key="8">
    <source>
        <dbReference type="SAM" id="Phobius"/>
    </source>
</evidence>
<evidence type="ECO:0000313" key="10">
    <source>
        <dbReference type="EMBL" id="NYJ21582.1"/>
    </source>
</evidence>
<dbReference type="Proteomes" id="UP000537260">
    <property type="component" value="Unassembled WGS sequence"/>
</dbReference>
<gene>
    <name evidence="10" type="ORF">HNR05_003373</name>
</gene>
<dbReference type="PANTHER" id="PTHR23028:SF53">
    <property type="entry name" value="ACYL_TRANSF_3 DOMAIN-CONTAINING PROTEIN"/>
    <property type="match status" value="1"/>
</dbReference>
<feature type="transmembrane region" description="Helical" evidence="8">
    <location>
        <begin position="191"/>
        <end position="209"/>
    </location>
</feature>
<keyword evidence="7" id="KW-0012">Acyltransferase</keyword>
<feature type="transmembrane region" description="Helical" evidence="8">
    <location>
        <begin position="252"/>
        <end position="271"/>
    </location>
</feature>
<dbReference type="AlphaFoldDB" id="A0A7Z0EH52"/>
<evidence type="ECO:0000256" key="3">
    <source>
        <dbReference type="ARBA" id="ARBA00022679"/>
    </source>
</evidence>
<feature type="transmembrane region" description="Helical" evidence="8">
    <location>
        <begin position="100"/>
        <end position="118"/>
    </location>
</feature>
<evidence type="ECO:0000256" key="2">
    <source>
        <dbReference type="ARBA" id="ARBA00022475"/>
    </source>
</evidence>
<keyword evidence="4 8" id="KW-0812">Transmembrane</keyword>
<dbReference type="GO" id="GO:0005886">
    <property type="term" value="C:plasma membrane"/>
    <property type="evidence" value="ECO:0007669"/>
    <property type="project" value="UniProtKB-SubCell"/>
</dbReference>
<feature type="transmembrane region" description="Helical" evidence="8">
    <location>
        <begin position="277"/>
        <end position="298"/>
    </location>
</feature>
<accession>A0A7Z0EH52</accession>
<feature type="transmembrane region" description="Helical" evidence="8">
    <location>
        <begin position="224"/>
        <end position="240"/>
    </location>
</feature>
<evidence type="ECO:0000259" key="9">
    <source>
        <dbReference type="Pfam" id="PF01757"/>
    </source>
</evidence>
<dbReference type="RefSeq" id="WP_179580159.1">
    <property type="nucleotide sequence ID" value="NZ_JACCFM010000001.1"/>
</dbReference>
<feature type="transmembrane region" description="Helical" evidence="8">
    <location>
        <begin position="319"/>
        <end position="337"/>
    </location>
</feature>
<reference evidence="10 11" key="1">
    <citation type="submission" date="2020-07" db="EMBL/GenBank/DDBJ databases">
        <title>Sequencing the genomes of 1000 actinobacteria strains.</title>
        <authorList>
            <person name="Klenk H.-P."/>
        </authorList>
    </citation>
    <scope>NUCLEOTIDE SEQUENCE [LARGE SCALE GENOMIC DNA]</scope>
    <source>
        <strain evidence="10 11">LI1</strain>
    </source>
</reference>
<dbReference type="InterPro" id="IPR036514">
    <property type="entry name" value="SGNH_hydro_sf"/>
</dbReference>